<dbReference type="OrthoDB" id="104174at2759"/>
<sequence>DKDTKYNPLAFLENQGFKPQEDFKSWRDENGYKSLRDFMDRAKYTVTEGADQACGFTDPKGTPQPIPAGNAMRSTGYTHDGPCEVWIDDTMVLDGDNCHEKFPGKDYTVDYSACKGTCTLRWYWLGVRFLKNEYSWQVYKECIPLTGSGSSESTPATPTSEGTPSTPTTQGSGSSTPTTETPGGTTQGTPAPESQGNTWGTPGANSPMTWGQRLRN</sequence>
<feature type="region of interest" description="Disordered" evidence="1">
    <location>
        <begin position="147"/>
        <end position="216"/>
    </location>
</feature>
<organism evidence="2 3">
    <name type="scientific">Phytophthora megakarya</name>
    <dbReference type="NCBI Taxonomy" id="4795"/>
    <lineage>
        <taxon>Eukaryota</taxon>
        <taxon>Sar</taxon>
        <taxon>Stramenopiles</taxon>
        <taxon>Oomycota</taxon>
        <taxon>Peronosporomycetes</taxon>
        <taxon>Peronosporales</taxon>
        <taxon>Peronosporaceae</taxon>
        <taxon>Phytophthora</taxon>
    </lineage>
</organism>
<dbReference type="AlphaFoldDB" id="A0A225VAS2"/>
<gene>
    <name evidence="2" type="ORF">PHMEG_00025579</name>
</gene>
<keyword evidence="3" id="KW-1185">Reference proteome</keyword>
<accession>A0A225VAS2</accession>
<evidence type="ECO:0000313" key="3">
    <source>
        <dbReference type="Proteomes" id="UP000198211"/>
    </source>
</evidence>
<proteinExistence type="predicted"/>
<evidence type="ECO:0000256" key="1">
    <source>
        <dbReference type="SAM" id="MobiDB-lite"/>
    </source>
</evidence>
<comment type="caution">
    <text evidence="2">The sequence shown here is derived from an EMBL/GenBank/DDBJ whole genome shotgun (WGS) entry which is preliminary data.</text>
</comment>
<feature type="compositionally biased region" description="Low complexity" evidence="1">
    <location>
        <begin position="147"/>
        <end position="193"/>
    </location>
</feature>
<evidence type="ECO:0000313" key="2">
    <source>
        <dbReference type="EMBL" id="OWZ02796.1"/>
    </source>
</evidence>
<feature type="compositionally biased region" description="Polar residues" evidence="1">
    <location>
        <begin position="194"/>
        <end position="209"/>
    </location>
</feature>
<dbReference type="Proteomes" id="UP000198211">
    <property type="component" value="Unassembled WGS sequence"/>
</dbReference>
<name>A0A225VAS2_9STRA</name>
<reference evidence="3" key="1">
    <citation type="submission" date="2017-03" db="EMBL/GenBank/DDBJ databases">
        <title>Phytopthora megakarya and P. palmivora, two closely related causual agents of cacao black pod achieved similar genome size and gene model numbers by different mechanisms.</title>
        <authorList>
            <person name="Ali S."/>
            <person name="Shao J."/>
            <person name="Larry D.J."/>
            <person name="Kronmiller B."/>
            <person name="Shen D."/>
            <person name="Strem M.D."/>
            <person name="Melnick R.L."/>
            <person name="Guiltinan M.J."/>
            <person name="Tyler B.M."/>
            <person name="Meinhardt L.W."/>
            <person name="Bailey B.A."/>
        </authorList>
    </citation>
    <scope>NUCLEOTIDE SEQUENCE [LARGE SCALE GENOMIC DNA]</scope>
    <source>
        <strain evidence="3">zdho120</strain>
    </source>
</reference>
<protein>
    <submittedName>
        <fullName evidence="2">Uncharacterized protein</fullName>
    </submittedName>
</protein>
<feature type="non-terminal residue" evidence="2">
    <location>
        <position position="1"/>
    </location>
</feature>
<dbReference type="EMBL" id="NBNE01005932">
    <property type="protein sequence ID" value="OWZ02796.1"/>
    <property type="molecule type" value="Genomic_DNA"/>
</dbReference>